<protein>
    <submittedName>
        <fullName evidence="1">Uncharacterized protein</fullName>
    </submittedName>
</protein>
<sequence>MADVAKAGGEPETNPRGIPKAIFIDRVEDYVTDRSEVESTINNFKEMISCVLLPGARVRTTRPNTTC</sequence>
<evidence type="ECO:0000313" key="1">
    <source>
        <dbReference type="EMBL" id="KAF7575326.1"/>
    </source>
</evidence>
<dbReference type="EMBL" id="NQIK02000002">
    <property type="protein sequence ID" value="KAF7575326.1"/>
    <property type="molecule type" value="Genomic_DNA"/>
</dbReference>
<dbReference type="GeneID" id="6341554"/>
<dbReference type="KEGG" id="ptrr:6341554"/>
<dbReference type="Proteomes" id="UP000245464">
    <property type="component" value="Chromosome 2"/>
</dbReference>
<dbReference type="RefSeq" id="XP_001933657.2">
    <property type="nucleotide sequence ID" value="XM_001933622.2"/>
</dbReference>
<proteinExistence type="predicted"/>
<comment type="caution">
    <text evidence="1">The sequence shown here is derived from an EMBL/GenBank/DDBJ whole genome shotgun (WGS) entry which is preliminary data.</text>
</comment>
<organism evidence="1 2">
    <name type="scientific">Pyrenophora tritici-repentis</name>
    <dbReference type="NCBI Taxonomy" id="45151"/>
    <lineage>
        <taxon>Eukaryota</taxon>
        <taxon>Fungi</taxon>
        <taxon>Dikarya</taxon>
        <taxon>Ascomycota</taxon>
        <taxon>Pezizomycotina</taxon>
        <taxon>Dothideomycetes</taxon>
        <taxon>Pleosporomycetidae</taxon>
        <taxon>Pleosporales</taxon>
        <taxon>Pleosporineae</taxon>
        <taxon>Pleosporaceae</taxon>
        <taxon>Pyrenophora</taxon>
    </lineage>
</organism>
<reference evidence="1 2" key="1">
    <citation type="journal article" date="2018" name="BMC Genomics">
        <title>Comparative genomics of the wheat fungal pathogen Pyrenophora tritici-repentis reveals chromosomal variations and genome plasticity.</title>
        <authorList>
            <person name="Moolhuijzen P."/>
            <person name="See P.T."/>
            <person name="Hane J.K."/>
            <person name="Shi G."/>
            <person name="Liu Z."/>
            <person name="Oliver R.P."/>
            <person name="Moffat C.S."/>
        </authorList>
    </citation>
    <scope>NUCLEOTIDE SEQUENCE [LARGE SCALE GENOMIC DNA]</scope>
    <source>
        <strain evidence="1">M4</strain>
    </source>
</reference>
<gene>
    <name evidence="1" type="ORF">PtrM4_069500</name>
</gene>
<name>A0A2W1ELE1_9PLEO</name>
<dbReference type="AlphaFoldDB" id="A0A2W1ELE1"/>
<accession>A0A2W1ELE1</accession>
<evidence type="ECO:0000313" key="2">
    <source>
        <dbReference type="Proteomes" id="UP000245464"/>
    </source>
</evidence>